<evidence type="ECO:0000313" key="5">
    <source>
        <dbReference type="WBParaSite" id="maker-unitig_19568-snap-gene-0.1-mRNA-1"/>
    </source>
</evidence>
<dbReference type="AlphaFoldDB" id="A0A1I8F3V3"/>
<dbReference type="GO" id="GO:0005829">
    <property type="term" value="C:cytosol"/>
    <property type="evidence" value="ECO:0007669"/>
    <property type="project" value="TreeGrafter"/>
</dbReference>
<protein>
    <submittedName>
        <fullName evidence="5">Uncharacterized protein</fullName>
    </submittedName>
</protein>
<dbReference type="GO" id="GO:0005886">
    <property type="term" value="C:plasma membrane"/>
    <property type="evidence" value="ECO:0007669"/>
    <property type="project" value="TreeGrafter"/>
</dbReference>
<dbReference type="PANTHER" id="PTHR10972">
    <property type="entry name" value="OXYSTEROL-BINDING PROTEIN-RELATED"/>
    <property type="match status" value="1"/>
</dbReference>
<evidence type="ECO:0000313" key="4">
    <source>
        <dbReference type="Proteomes" id="UP000095280"/>
    </source>
</evidence>
<evidence type="ECO:0000256" key="1">
    <source>
        <dbReference type="ARBA" id="ARBA00008842"/>
    </source>
</evidence>
<comment type="similarity">
    <text evidence="1">Belongs to the OSBP family.</text>
</comment>
<dbReference type="PANTHER" id="PTHR10972:SF205">
    <property type="entry name" value="OXYSTEROL-BINDING PROTEIN 1"/>
    <property type="match status" value="1"/>
</dbReference>
<name>A0A1I8F3V3_9PLAT</name>
<evidence type="ECO:0000256" key="2">
    <source>
        <dbReference type="ARBA" id="ARBA00022553"/>
    </source>
</evidence>
<dbReference type="WBParaSite" id="maker-unitig_19568-snap-gene-0.1-mRNA-1">
    <property type="protein sequence ID" value="maker-unitig_19568-snap-gene-0.1-mRNA-1"/>
    <property type="gene ID" value="maker-unitig_19568-snap-gene-0.1"/>
</dbReference>
<dbReference type="Pfam" id="PF01237">
    <property type="entry name" value="Oxysterol_BP"/>
    <property type="match status" value="1"/>
</dbReference>
<feature type="region of interest" description="Disordered" evidence="3">
    <location>
        <begin position="96"/>
        <end position="116"/>
    </location>
</feature>
<keyword evidence="2" id="KW-0597">Phosphoprotein</keyword>
<organism evidence="4 5">
    <name type="scientific">Macrostomum lignano</name>
    <dbReference type="NCBI Taxonomy" id="282301"/>
    <lineage>
        <taxon>Eukaryota</taxon>
        <taxon>Metazoa</taxon>
        <taxon>Spiralia</taxon>
        <taxon>Lophotrochozoa</taxon>
        <taxon>Platyhelminthes</taxon>
        <taxon>Rhabditophora</taxon>
        <taxon>Macrostomorpha</taxon>
        <taxon>Macrostomida</taxon>
        <taxon>Macrostomidae</taxon>
        <taxon>Macrostomum</taxon>
    </lineage>
</organism>
<dbReference type="Proteomes" id="UP000095280">
    <property type="component" value="Unplaced"/>
</dbReference>
<feature type="region of interest" description="Disordered" evidence="3">
    <location>
        <begin position="382"/>
        <end position="428"/>
    </location>
</feature>
<keyword evidence="4" id="KW-1185">Reference proteome</keyword>
<dbReference type="InterPro" id="IPR037239">
    <property type="entry name" value="OSBP_sf"/>
</dbReference>
<sequence>MRDSQSQRRTLIHLLAEFEAKRCEGRRRFTGFVAEDTLVNYFGIVQPVLPTNPVPRRRASSQLKTKDNSEDEISRRQRGCWNWKVVPASIQRCSEFQKQQKQEPAADYQDQPANPERPARPYFLKLAAGRCRSAHASINCTGATELQFEPRTVEHAASASQRSWSTRIVWNKRPSIGQMGAAGRMLPPILLVRIRLRLRERLNALILCLAETFEFDRTAGSGAGVILCEQVSHHTASCRVPRRGSKAGWIAYQEFGMSSKFRGKFLSVIPHGIAHLVFAESGHHYTWRKVTLTVHNIIVVANCGFDNHGEMDIVNHTTGDVCQTYLQTLFLFLSGDAAQRGGYVLTGTWDEMIARSPRVPPFDDTNQAKPVMETRQASVLWRRNPNLPNADKDAGNARSQLAAAADADSTSQLEDRPAAVLPGQLGAY</sequence>
<dbReference type="GO" id="GO:0097038">
    <property type="term" value="C:perinuclear endoplasmic reticulum"/>
    <property type="evidence" value="ECO:0007669"/>
    <property type="project" value="TreeGrafter"/>
</dbReference>
<dbReference type="SMR" id="A0A1I8F3V3"/>
<dbReference type="InterPro" id="IPR000648">
    <property type="entry name" value="Oxysterol-bd"/>
</dbReference>
<reference evidence="5" key="1">
    <citation type="submission" date="2016-11" db="UniProtKB">
        <authorList>
            <consortium name="WormBaseParasite"/>
        </authorList>
    </citation>
    <scope>IDENTIFICATION</scope>
</reference>
<evidence type="ECO:0000256" key="3">
    <source>
        <dbReference type="SAM" id="MobiDB-lite"/>
    </source>
</evidence>
<dbReference type="SUPFAM" id="SSF144000">
    <property type="entry name" value="Oxysterol-binding protein-like"/>
    <property type="match status" value="1"/>
</dbReference>
<proteinExistence type="inferred from homology"/>
<dbReference type="GO" id="GO:0032934">
    <property type="term" value="F:sterol binding"/>
    <property type="evidence" value="ECO:0007669"/>
    <property type="project" value="TreeGrafter"/>
</dbReference>
<dbReference type="Gene3D" id="2.40.160.120">
    <property type="match status" value="1"/>
</dbReference>
<accession>A0A1I8F3V3</accession>